<dbReference type="AlphaFoldDB" id="A0AAD6V881"/>
<proteinExistence type="predicted"/>
<name>A0AAD6V881_9AGAR</name>
<gene>
    <name evidence="1" type="ORF">GGX14DRAFT_645142</name>
</gene>
<dbReference type="Proteomes" id="UP001219525">
    <property type="component" value="Unassembled WGS sequence"/>
</dbReference>
<evidence type="ECO:0000313" key="1">
    <source>
        <dbReference type="EMBL" id="KAJ7205240.1"/>
    </source>
</evidence>
<accession>A0AAD6V881</accession>
<dbReference type="EMBL" id="JARJCW010000044">
    <property type="protein sequence ID" value="KAJ7205240.1"/>
    <property type="molecule type" value="Genomic_DNA"/>
</dbReference>
<evidence type="ECO:0008006" key="3">
    <source>
        <dbReference type="Google" id="ProtNLM"/>
    </source>
</evidence>
<reference evidence="1" key="1">
    <citation type="submission" date="2023-03" db="EMBL/GenBank/DDBJ databases">
        <title>Massive genome expansion in bonnet fungi (Mycena s.s.) driven by repeated elements and novel gene families across ecological guilds.</title>
        <authorList>
            <consortium name="Lawrence Berkeley National Laboratory"/>
            <person name="Harder C.B."/>
            <person name="Miyauchi S."/>
            <person name="Viragh M."/>
            <person name="Kuo A."/>
            <person name="Thoen E."/>
            <person name="Andreopoulos B."/>
            <person name="Lu D."/>
            <person name="Skrede I."/>
            <person name="Drula E."/>
            <person name="Henrissat B."/>
            <person name="Morin E."/>
            <person name="Kohler A."/>
            <person name="Barry K."/>
            <person name="LaButti K."/>
            <person name="Morin E."/>
            <person name="Salamov A."/>
            <person name="Lipzen A."/>
            <person name="Mereny Z."/>
            <person name="Hegedus B."/>
            <person name="Baldrian P."/>
            <person name="Stursova M."/>
            <person name="Weitz H."/>
            <person name="Taylor A."/>
            <person name="Grigoriev I.V."/>
            <person name="Nagy L.G."/>
            <person name="Martin F."/>
            <person name="Kauserud H."/>
        </authorList>
    </citation>
    <scope>NUCLEOTIDE SEQUENCE</scope>
    <source>
        <strain evidence="1">9144</strain>
    </source>
</reference>
<organism evidence="1 2">
    <name type="scientific">Mycena pura</name>
    <dbReference type="NCBI Taxonomy" id="153505"/>
    <lineage>
        <taxon>Eukaryota</taxon>
        <taxon>Fungi</taxon>
        <taxon>Dikarya</taxon>
        <taxon>Basidiomycota</taxon>
        <taxon>Agaricomycotina</taxon>
        <taxon>Agaricomycetes</taxon>
        <taxon>Agaricomycetidae</taxon>
        <taxon>Agaricales</taxon>
        <taxon>Marasmiineae</taxon>
        <taxon>Mycenaceae</taxon>
        <taxon>Mycena</taxon>
    </lineage>
</organism>
<dbReference type="SUPFAM" id="SSF52047">
    <property type="entry name" value="RNI-like"/>
    <property type="match status" value="1"/>
</dbReference>
<protein>
    <recommendedName>
        <fullName evidence="3">F-box domain-containing protein</fullName>
    </recommendedName>
</protein>
<keyword evidence="2" id="KW-1185">Reference proteome</keyword>
<dbReference type="InterPro" id="IPR032675">
    <property type="entry name" value="LRR_dom_sf"/>
</dbReference>
<comment type="caution">
    <text evidence="1">The sequence shown here is derived from an EMBL/GenBank/DDBJ whole genome shotgun (WGS) entry which is preliminary data.</text>
</comment>
<sequence>MAPSAATFVRRLRALVRPVRRSWSSSGTPPSPEPAARDHDRVLTLILALLDDKADILSCSLVCRAWIGPARSFLAFRVWEKDFSLFSARNAQLPGTAQHLRLTKLAKSTSNLSELSGFRVLKSLDLHMNSLPQSLPHLPSLEHLMLKPCAATMTRVQLEQFLGNLPALRRLYLDGGSLSSHISNTAGGQPRRPLITLDVLSLEGEFSRDVLYALRTRRLSLSAPFSPFSASATAYCDVISEYLRGLGEELTALIVTSGLDQLCNLDLSRSSSVRHLGITLHVNGANNIFDIEPYVQSFLVRAAKSCALESITLYIIGCVVGGYDASRISLTKFGEFFKTFMQTPRTRGVRKLEVHIRGDKMQGMGVSSGDGRLYECNPDLPARQRLVASLMMAMPEDGWSFDESGDRRISFLLFPSKAFYGL</sequence>
<evidence type="ECO:0000313" key="2">
    <source>
        <dbReference type="Proteomes" id="UP001219525"/>
    </source>
</evidence>
<dbReference type="Gene3D" id="3.80.10.10">
    <property type="entry name" value="Ribonuclease Inhibitor"/>
    <property type="match status" value="1"/>
</dbReference>